<evidence type="ECO:0000259" key="4">
    <source>
        <dbReference type="PROSITE" id="PS51186"/>
    </source>
</evidence>
<sequence>MASRPARTDRRESDRNGSLCRSTGAPTSPHPDTVGDALPAAQTQENPVQIRDAGVADLEALTEIHNHAVVHTTAIWNEDPVDVDDRAAWLGERSCDGFPVIVATDDTGVLGYTSFGRWRPHSGYRHTVEHSVYVREEQHGRGIGRALLTALIERARAQGVHVMVAAIESGNAASIALHEKLGFIEVGRMPQVGAKFGRWLDLTFLQLTLDERATPAPAS</sequence>
<keyword evidence="1" id="KW-0808">Transferase</keyword>
<feature type="region of interest" description="Disordered" evidence="3">
    <location>
        <begin position="1"/>
        <end position="45"/>
    </location>
</feature>
<evidence type="ECO:0000256" key="3">
    <source>
        <dbReference type="SAM" id="MobiDB-lite"/>
    </source>
</evidence>
<accession>A0ABY4IRX8</accession>
<protein>
    <submittedName>
        <fullName evidence="5">GNAT family N-acetyltransferase</fullName>
    </submittedName>
</protein>
<proteinExistence type="predicted"/>
<dbReference type="CDD" id="cd04301">
    <property type="entry name" value="NAT_SF"/>
    <property type="match status" value="1"/>
</dbReference>
<feature type="compositionally biased region" description="Basic and acidic residues" evidence="3">
    <location>
        <begin position="1"/>
        <end position="15"/>
    </location>
</feature>
<dbReference type="PANTHER" id="PTHR43072">
    <property type="entry name" value="N-ACETYLTRANSFERASE"/>
    <property type="match status" value="1"/>
</dbReference>
<dbReference type="Pfam" id="PF00583">
    <property type="entry name" value="Acetyltransf_1"/>
    <property type="match status" value="1"/>
</dbReference>
<dbReference type="Gene3D" id="3.40.630.30">
    <property type="match status" value="1"/>
</dbReference>
<name>A0ABY4IRX8_9MICO</name>
<keyword evidence="6" id="KW-1185">Reference proteome</keyword>
<reference evidence="5 6" key="1">
    <citation type="submission" date="2021-06" db="EMBL/GenBank/DDBJ databases">
        <title>Genome-based taxonomic framework of Microbacterium strains isolated from marine environment, the description of four new species and reclassification of four preexisting species.</title>
        <authorList>
            <person name="Lee S.D."/>
            <person name="Kim S.-M."/>
            <person name="Byeon Y.-S."/>
            <person name="Yang H.L."/>
            <person name="Kim I.S."/>
        </authorList>
    </citation>
    <scope>NUCLEOTIDE SEQUENCE [LARGE SCALE GENOMIC DNA]</scope>
    <source>
        <strain evidence="5 6">SSW1-36</strain>
    </source>
</reference>
<feature type="domain" description="N-acetyltransferase" evidence="4">
    <location>
        <begin position="48"/>
        <end position="205"/>
    </location>
</feature>
<gene>
    <name evidence="5" type="ORF">KV396_05990</name>
</gene>
<dbReference type="SUPFAM" id="SSF55729">
    <property type="entry name" value="Acyl-CoA N-acyltransferases (Nat)"/>
    <property type="match status" value="1"/>
</dbReference>
<evidence type="ECO:0000256" key="1">
    <source>
        <dbReference type="ARBA" id="ARBA00022679"/>
    </source>
</evidence>
<evidence type="ECO:0000313" key="5">
    <source>
        <dbReference type="EMBL" id="UPL14053.1"/>
    </source>
</evidence>
<evidence type="ECO:0000313" key="6">
    <source>
        <dbReference type="Proteomes" id="UP000831963"/>
    </source>
</evidence>
<keyword evidence="2" id="KW-0012">Acyltransferase</keyword>
<dbReference type="PROSITE" id="PS51186">
    <property type="entry name" value="GNAT"/>
    <property type="match status" value="1"/>
</dbReference>
<dbReference type="EMBL" id="CP078077">
    <property type="protein sequence ID" value="UPL14053.1"/>
    <property type="molecule type" value="Genomic_DNA"/>
</dbReference>
<dbReference type="Proteomes" id="UP000831963">
    <property type="component" value="Chromosome"/>
</dbReference>
<evidence type="ECO:0000256" key="2">
    <source>
        <dbReference type="ARBA" id="ARBA00023315"/>
    </source>
</evidence>
<dbReference type="InterPro" id="IPR016181">
    <property type="entry name" value="Acyl_CoA_acyltransferase"/>
</dbReference>
<organism evidence="5 6">
    <name type="scientific">Microbacterium galbinum</name>
    <dbReference type="NCBI Taxonomy" id="2851646"/>
    <lineage>
        <taxon>Bacteria</taxon>
        <taxon>Bacillati</taxon>
        <taxon>Actinomycetota</taxon>
        <taxon>Actinomycetes</taxon>
        <taxon>Micrococcales</taxon>
        <taxon>Microbacteriaceae</taxon>
        <taxon>Microbacterium</taxon>
    </lineage>
</organism>
<dbReference type="InterPro" id="IPR000182">
    <property type="entry name" value="GNAT_dom"/>
</dbReference>
<dbReference type="PANTHER" id="PTHR43072:SF23">
    <property type="entry name" value="UPF0039 PROTEIN C11D3.02C"/>
    <property type="match status" value="1"/>
</dbReference>